<comment type="subcellular location">
    <subcellularLocation>
        <location evidence="1 7">Cell membrane</location>
        <topology evidence="1 7">Multi-pass membrane protein</topology>
    </subcellularLocation>
</comment>
<evidence type="ECO:0000256" key="5">
    <source>
        <dbReference type="ARBA" id="ARBA00022989"/>
    </source>
</evidence>
<protein>
    <submittedName>
        <fullName evidence="9">ABC-type transporter, integral membrane subunit</fullName>
    </submittedName>
</protein>
<dbReference type="Proteomes" id="UP000007239">
    <property type="component" value="Chromosome"/>
</dbReference>
<dbReference type="InterPro" id="IPR035906">
    <property type="entry name" value="MetI-like_sf"/>
</dbReference>
<dbReference type="PROSITE" id="PS50928">
    <property type="entry name" value="ABC_TM1"/>
    <property type="match status" value="1"/>
</dbReference>
<keyword evidence="6 7" id="KW-0472">Membrane</keyword>
<dbReference type="Pfam" id="PF00528">
    <property type="entry name" value="BPD_transp_1"/>
    <property type="match status" value="1"/>
</dbReference>
<keyword evidence="2 7" id="KW-0813">Transport</keyword>
<dbReference type="STRING" id="858215.Thexy_1744"/>
<dbReference type="GO" id="GO:0055085">
    <property type="term" value="P:transmembrane transport"/>
    <property type="evidence" value="ECO:0007669"/>
    <property type="project" value="InterPro"/>
</dbReference>
<dbReference type="InterPro" id="IPR000515">
    <property type="entry name" value="MetI-like"/>
</dbReference>
<name>F6BIH2_THEXL</name>
<dbReference type="CDD" id="cd06261">
    <property type="entry name" value="TM_PBP2"/>
    <property type="match status" value="1"/>
</dbReference>
<evidence type="ECO:0000256" key="3">
    <source>
        <dbReference type="ARBA" id="ARBA00022475"/>
    </source>
</evidence>
<dbReference type="RefSeq" id="WP_013788505.1">
    <property type="nucleotide sequence ID" value="NC_015555.1"/>
</dbReference>
<evidence type="ECO:0000256" key="7">
    <source>
        <dbReference type="RuleBase" id="RU363032"/>
    </source>
</evidence>
<evidence type="ECO:0000256" key="6">
    <source>
        <dbReference type="ARBA" id="ARBA00023136"/>
    </source>
</evidence>
<sequence>MKESKQYKVFKVFNTIIMIIVILVTLYPFWYLLSVSLSGEKYVYAGLVSLYPKGLTFKTYQVLLAEKEFWTSYKNTIIYTIVGTLVSLFLSTLLAYPLSKKRLKGRGIILGFVVFTMFFSGGLIPTYLLVNALGMRNTIWGVVLPGAVSTFNVMVMKTFFEGIPAELEEAAEVDGMSTYGILLKIILPLSKPIMYVMALFYAVGVWNNWFGPFIYLDDSSKFPVALYLRNIIVGSQQTSVSSTSDVNSLAQISATLKSASVILTSIPIMMVYPFIQKYFVQGVMIGSLKG</sequence>
<feature type="transmembrane region" description="Helical" evidence="7">
    <location>
        <begin position="254"/>
        <end position="275"/>
    </location>
</feature>
<keyword evidence="4 7" id="KW-0812">Transmembrane</keyword>
<dbReference type="AlphaFoldDB" id="F6BIH2"/>
<keyword evidence="5 7" id="KW-1133">Transmembrane helix</keyword>
<dbReference type="eggNOG" id="COG0395">
    <property type="taxonomic scope" value="Bacteria"/>
</dbReference>
<dbReference type="HOGENOM" id="CLU_016047_1_0_9"/>
<keyword evidence="10" id="KW-1185">Reference proteome</keyword>
<evidence type="ECO:0000256" key="2">
    <source>
        <dbReference type="ARBA" id="ARBA00022448"/>
    </source>
</evidence>
<feature type="transmembrane region" description="Helical" evidence="7">
    <location>
        <begin position="139"/>
        <end position="160"/>
    </location>
</feature>
<evidence type="ECO:0000256" key="1">
    <source>
        <dbReference type="ARBA" id="ARBA00004651"/>
    </source>
</evidence>
<feature type="domain" description="ABC transmembrane type-1" evidence="8">
    <location>
        <begin position="73"/>
        <end position="267"/>
    </location>
</feature>
<evidence type="ECO:0000313" key="9">
    <source>
        <dbReference type="EMBL" id="AEF17771.1"/>
    </source>
</evidence>
<dbReference type="Gene3D" id="1.10.3720.10">
    <property type="entry name" value="MetI-like"/>
    <property type="match status" value="1"/>
</dbReference>
<dbReference type="KEGG" id="txy:Thexy_1744"/>
<evidence type="ECO:0000256" key="4">
    <source>
        <dbReference type="ARBA" id="ARBA00022692"/>
    </source>
</evidence>
<gene>
    <name evidence="9" type="ordered locus">Thexy_1744</name>
</gene>
<accession>F6BIH2</accession>
<reference evidence="9" key="1">
    <citation type="submission" date="2011-05" db="EMBL/GenBank/DDBJ databases">
        <title>Complete sequence of Thermoanaerobacterium xylanolyticum LX-11.</title>
        <authorList>
            <consortium name="US DOE Joint Genome Institute"/>
            <person name="Lucas S."/>
            <person name="Han J."/>
            <person name="Lapidus A."/>
            <person name="Cheng J.-F."/>
            <person name="Goodwin L."/>
            <person name="Pitluck S."/>
            <person name="Peters L."/>
            <person name="Mikhailova N."/>
            <person name="Lu M."/>
            <person name="Han C."/>
            <person name="Tapia R."/>
            <person name="Land M."/>
            <person name="Hauser L."/>
            <person name="Kyrpides N."/>
            <person name="Ivanova N."/>
            <person name="Pagani I."/>
            <person name="Hemme C."/>
            <person name="Woyke T."/>
        </authorList>
    </citation>
    <scope>NUCLEOTIDE SEQUENCE</scope>
    <source>
        <strain evidence="9">LX-11</strain>
    </source>
</reference>
<comment type="similarity">
    <text evidence="7">Belongs to the binding-protein-dependent transport system permease family.</text>
</comment>
<organism evidence="9 10">
    <name type="scientific">Thermoanaerobacterium xylanolyticum (strain ATCC 49914 / DSM 7097 / LX-11)</name>
    <dbReference type="NCBI Taxonomy" id="858215"/>
    <lineage>
        <taxon>Bacteria</taxon>
        <taxon>Bacillati</taxon>
        <taxon>Bacillota</taxon>
        <taxon>Clostridia</taxon>
        <taxon>Thermoanaerobacterales</taxon>
        <taxon>Thermoanaerobacteraceae</taxon>
        <taxon>Thermoanaerobacterium</taxon>
    </lineage>
</organism>
<feature type="transmembrane region" description="Helical" evidence="7">
    <location>
        <begin position="77"/>
        <end position="96"/>
    </location>
</feature>
<evidence type="ECO:0000259" key="8">
    <source>
        <dbReference type="PROSITE" id="PS50928"/>
    </source>
</evidence>
<feature type="transmembrane region" description="Helical" evidence="7">
    <location>
        <begin position="181"/>
        <end position="203"/>
    </location>
</feature>
<dbReference type="PANTHER" id="PTHR43744:SF9">
    <property type="entry name" value="POLYGALACTURONAN_RHAMNOGALACTURONAN TRANSPORT SYSTEM PERMEASE PROTEIN YTCP"/>
    <property type="match status" value="1"/>
</dbReference>
<evidence type="ECO:0000313" key="10">
    <source>
        <dbReference type="Proteomes" id="UP000007239"/>
    </source>
</evidence>
<dbReference type="EMBL" id="CP002739">
    <property type="protein sequence ID" value="AEF17771.1"/>
    <property type="molecule type" value="Genomic_DNA"/>
</dbReference>
<dbReference type="GO" id="GO:0005886">
    <property type="term" value="C:plasma membrane"/>
    <property type="evidence" value="ECO:0007669"/>
    <property type="project" value="UniProtKB-SubCell"/>
</dbReference>
<feature type="transmembrane region" description="Helical" evidence="7">
    <location>
        <begin position="108"/>
        <end position="133"/>
    </location>
</feature>
<dbReference type="SUPFAM" id="SSF161098">
    <property type="entry name" value="MetI-like"/>
    <property type="match status" value="1"/>
</dbReference>
<proteinExistence type="inferred from homology"/>
<dbReference type="PANTHER" id="PTHR43744">
    <property type="entry name" value="ABC TRANSPORTER PERMEASE PROTEIN MG189-RELATED-RELATED"/>
    <property type="match status" value="1"/>
</dbReference>
<keyword evidence="3" id="KW-1003">Cell membrane</keyword>
<feature type="transmembrane region" description="Helical" evidence="7">
    <location>
        <begin position="12"/>
        <end position="33"/>
    </location>
</feature>